<feature type="transmembrane region" description="Helical" evidence="7">
    <location>
        <begin position="20"/>
        <end position="38"/>
    </location>
</feature>
<sequence length="339" mass="37981">MSSNFIKNISKEEYKDAFRLAIQSALAGAICYYLMVLLGISERFVGVLSAILVIEPSIGNTFQQAKGRILSTIVGIIIGFVFVALIPWELGVILSLLLSLFIINGIASFRPEWRYGVVAAVALALGSEGDAYDLALNRLLSIGFGVAIGILISLIAWPDTSENRTLRYIRKALKNTCDRFRIEFDNTRDKENKNTTKANNNFSTNINQAKNNAASITFNDKQKIMELIESTERLYNSITIIQRVADKSNSNITNGEAGIEKNSEKVTEKACEIIEAFSKKEKVTKEDLSKFSELINTTKSNIQIKVDDRELSLLRNTFMFGLTEIEDSIQQLYENFKEQ</sequence>
<evidence type="ECO:0000256" key="7">
    <source>
        <dbReference type="SAM" id="Phobius"/>
    </source>
</evidence>
<evidence type="ECO:0000256" key="3">
    <source>
        <dbReference type="ARBA" id="ARBA00022692"/>
    </source>
</evidence>
<dbReference type="EMBL" id="FNUE01000001">
    <property type="protein sequence ID" value="SEE17804.1"/>
    <property type="molecule type" value="Genomic_DNA"/>
</dbReference>
<reference evidence="9 11" key="1">
    <citation type="submission" date="2015-07" db="EMBL/GenBank/DDBJ databases">
        <title>Genome of Polaribacter dokdonenesis DSW-5, isolated from seawater off Dokdo in Korea.</title>
        <authorList>
            <person name="Yoon K."/>
            <person name="Song J.Y."/>
            <person name="Kim J.F."/>
        </authorList>
    </citation>
    <scope>NUCLEOTIDE SEQUENCE [LARGE SCALE GENOMIC DNA]</scope>
    <source>
        <strain evidence="9 11">DSW-5</strain>
    </source>
</reference>
<comment type="subcellular location">
    <subcellularLocation>
        <location evidence="1">Cell membrane</location>
        <topology evidence="1">Multi-pass membrane protein</topology>
    </subcellularLocation>
</comment>
<dbReference type="STRING" id="1300348.I602_699"/>
<keyword evidence="12" id="KW-1185">Reference proteome</keyword>
<evidence type="ECO:0000256" key="4">
    <source>
        <dbReference type="ARBA" id="ARBA00022989"/>
    </source>
</evidence>
<keyword evidence="4 7" id="KW-1133">Transmembrane helix</keyword>
<evidence type="ECO:0000313" key="9">
    <source>
        <dbReference type="EMBL" id="KOY51139.1"/>
    </source>
</evidence>
<evidence type="ECO:0000256" key="5">
    <source>
        <dbReference type="ARBA" id="ARBA00023136"/>
    </source>
</evidence>
<comment type="caution">
    <text evidence="9">The sequence shown here is derived from an EMBL/GenBank/DDBJ whole genome shotgun (WGS) entry which is preliminary data.</text>
</comment>
<dbReference type="Proteomes" id="UP000037716">
    <property type="component" value="Unassembled WGS sequence"/>
</dbReference>
<keyword evidence="5 7" id="KW-0472">Membrane</keyword>
<protein>
    <submittedName>
        <fullName evidence="10">Fusaric acid resistance protein-like</fullName>
    </submittedName>
</protein>
<keyword evidence="3 7" id="KW-0812">Transmembrane</keyword>
<evidence type="ECO:0000313" key="10">
    <source>
        <dbReference type="EMBL" id="SEE17804.1"/>
    </source>
</evidence>
<proteinExistence type="inferred from homology"/>
<evidence type="ECO:0000313" key="12">
    <source>
        <dbReference type="Proteomes" id="UP000183071"/>
    </source>
</evidence>
<evidence type="ECO:0000256" key="1">
    <source>
        <dbReference type="ARBA" id="ARBA00004651"/>
    </source>
</evidence>
<dbReference type="InterPro" id="IPR049453">
    <property type="entry name" value="Memb_transporter_dom"/>
</dbReference>
<organism evidence="9 11">
    <name type="scientific">Polaribacter dokdonensis DSW-5</name>
    <dbReference type="NCBI Taxonomy" id="1300348"/>
    <lineage>
        <taxon>Bacteria</taxon>
        <taxon>Pseudomonadati</taxon>
        <taxon>Bacteroidota</taxon>
        <taxon>Flavobacteriia</taxon>
        <taxon>Flavobacteriales</taxon>
        <taxon>Flavobacteriaceae</taxon>
    </lineage>
</organism>
<dbReference type="RefSeq" id="WP_053973359.1">
    <property type="nucleotide sequence ID" value="NZ_FNUE01000001.1"/>
</dbReference>
<dbReference type="AlphaFoldDB" id="A0A0M9CFJ6"/>
<evidence type="ECO:0000313" key="11">
    <source>
        <dbReference type="Proteomes" id="UP000037716"/>
    </source>
</evidence>
<dbReference type="GO" id="GO:0005886">
    <property type="term" value="C:plasma membrane"/>
    <property type="evidence" value="ECO:0007669"/>
    <property type="project" value="UniProtKB-SubCell"/>
</dbReference>
<dbReference type="PATRIC" id="fig|1300348.6.peg.698"/>
<dbReference type="PANTHER" id="PTHR30509:SF9">
    <property type="entry name" value="MULTIDRUG RESISTANCE PROTEIN MDTO"/>
    <property type="match status" value="1"/>
</dbReference>
<dbReference type="OrthoDB" id="1438682at2"/>
<evidence type="ECO:0000256" key="2">
    <source>
        <dbReference type="ARBA" id="ARBA00022475"/>
    </source>
</evidence>
<feature type="domain" description="Integral membrane bound transporter" evidence="8">
    <location>
        <begin position="30"/>
        <end position="152"/>
    </location>
</feature>
<evidence type="ECO:0000256" key="6">
    <source>
        <dbReference type="ARBA" id="ARBA00043993"/>
    </source>
</evidence>
<gene>
    <name evidence="9" type="ORF">I602_699</name>
    <name evidence="10" type="ORF">SAMN05444353_1079</name>
</gene>
<dbReference type="PANTHER" id="PTHR30509">
    <property type="entry name" value="P-HYDROXYBENZOIC ACID EFFLUX PUMP SUBUNIT-RELATED"/>
    <property type="match status" value="1"/>
</dbReference>
<dbReference type="EMBL" id="LGBR01000001">
    <property type="protein sequence ID" value="KOY51139.1"/>
    <property type="molecule type" value="Genomic_DNA"/>
</dbReference>
<keyword evidence="2" id="KW-1003">Cell membrane</keyword>
<feature type="transmembrane region" description="Helical" evidence="7">
    <location>
        <begin position="69"/>
        <end position="86"/>
    </location>
</feature>
<dbReference type="Pfam" id="PF13515">
    <property type="entry name" value="FUSC_2"/>
    <property type="match status" value="1"/>
</dbReference>
<dbReference type="Proteomes" id="UP000183071">
    <property type="component" value="Unassembled WGS sequence"/>
</dbReference>
<name>A0A0M9CFJ6_9FLAO</name>
<feature type="transmembrane region" description="Helical" evidence="7">
    <location>
        <begin position="92"/>
        <end position="109"/>
    </location>
</feature>
<accession>A0A0M9CFJ6</accession>
<comment type="similarity">
    <text evidence="6">Belongs to the YccS/YhfK family.</text>
</comment>
<reference evidence="10 12" key="2">
    <citation type="submission" date="2016-10" db="EMBL/GenBank/DDBJ databases">
        <authorList>
            <person name="Varghese N."/>
            <person name="Submissions S."/>
        </authorList>
    </citation>
    <scope>NUCLEOTIDE SEQUENCE [LARGE SCALE GENOMIC DNA]</scope>
    <source>
        <strain evidence="10 12">DSW-5</strain>
    </source>
</reference>
<feature type="transmembrane region" description="Helical" evidence="7">
    <location>
        <begin position="139"/>
        <end position="157"/>
    </location>
</feature>
<evidence type="ECO:0000259" key="8">
    <source>
        <dbReference type="Pfam" id="PF13515"/>
    </source>
</evidence>